<dbReference type="AlphaFoldDB" id="A0A382QG92"/>
<dbReference type="Pfam" id="PF00831">
    <property type="entry name" value="Ribosomal_L29"/>
    <property type="match status" value="1"/>
</dbReference>
<dbReference type="NCBIfam" id="TIGR00012">
    <property type="entry name" value="L29"/>
    <property type="match status" value="1"/>
</dbReference>
<keyword evidence="2" id="KW-0689">Ribosomal protein</keyword>
<dbReference type="PANTHER" id="PTHR10916">
    <property type="entry name" value="60S RIBOSOMAL PROTEIN L35/50S RIBOSOMAL PROTEIN L29"/>
    <property type="match status" value="1"/>
</dbReference>
<sequence>MKHKEIKKLTKDQLHKNLDKFKKDLFNLRFRKTNGQLTNPSKFRETKKTIARISTLINKK</sequence>
<comment type="similarity">
    <text evidence="1">Belongs to the universal ribosomal protein uL29 family.</text>
</comment>
<evidence type="ECO:0000256" key="2">
    <source>
        <dbReference type="ARBA" id="ARBA00022980"/>
    </source>
</evidence>
<dbReference type="InterPro" id="IPR001854">
    <property type="entry name" value="Ribosomal_uL29"/>
</dbReference>
<dbReference type="GO" id="GO:0003735">
    <property type="term" value="F:structural constituent of ribosome"/>
    <property type="evidence" value="ECO:0007669"/>
    <property type="project" value="InterPro"/>
</dbReference>
<dbReference type="Gene3D" id="1.10.287.310">
    <property type="match status" value="1"/>
</dbReference>
<keyword evidence="3" id="KW-0687">Ribonucleoprotein</keyword>
<organism evidence="6">
    <name type="scientific">marine metagenome</name>
    <dbReference type="NCBI Taxonomy" id="408172"/>
    <lineage>
        <taxon>unclassified sequences</taxon>
        <taxon>metagenomes</taxon>
        <taxon>ecological metagenomes</taxon>
    </lineage>
</organism>
<dbReference type="GO" id="GO:0022625">
    <property type="term" value="C:cytosolic large ribosomal subunit"/>
    <property type="evidence" value="ECO:0007669"/>
    <property type="project" value="TreeGrafter"/>
</dbReference>
<gene>
    <name evidence="6" type="ORF">METZ01_LOCUS337300</name>
</gene>
<dbReference type="InterPro" id="IPR018254">
    <property type="entry name" value="Ribosomal_uL29_CS"/>
</dbReference>
<protein>
    <recommendedName>
        <fullName evidence="4">Large ribosomal subunit protein uL29</fullName>
    </recommendedName>
    <alternativeName>
        <fullName evidence="5">50S ribosomal protein L29</fullName>
    </alternativeName>
</protein>
<dbReference type="FunFam" id="1.10.287.310:FF:000001">
    <property type="entry name" value="50S ribosomal protein L29"/>
    <property type="match status" value="1"/>
</dbReference>
<dbReference type="HAMAP" id="MF_00374">
    <property type="entry name" value="Ribosomal_uL29"/>
    <property type="match status" value="1"/>
</dbReference>
<proteinExistence type="inferred from homology"/>
<accession>A0A382QG92</accession>
<dbReference type="PROSITE" id="PS00579">
    <property type="entry name" value="RIBOSOMAL_L29"/>
    <property type="match status" value="1"/>
</dbReference>
<dbReference type="PANTHER" id="PTHR10916:SF0">
    <property type="entry name" value="LARGE RIBOSOMAL SUBUNIT PROTEIN UL29C"/>
    <property type="match status" value="1"/>
</dbReference>
<evidence type="ECO:0000256" key="1">
    <source>
        <dbReference type="ARBA" id="ARBA00009254"/>
    </source>
</evidence>
<name>A0A382QG92_9ZZZZ</name>
<dbReference type="EMBL" id="UINC01114260">
    <property type="protein sequence ID" value="SVC84446.1"/>
    <property type="molecule type" value="Genomic_DNA"/>
</dbReference>
<evidence type="ECO:0000256" key="4">
    <source>
        <dbReference type="ARBA" id="ARBA00035204"/>
    </source>
</evidence>
<dbReference type="CDD" id="cd00427">
    <property type="entry name" value="Ribosomal_L29_HIP"/>
    <property type="match status" value="1"/>
</dbReference>
<evidence type="ECO:0000256" key="5">
    <source>
        <dbReference type="ARBA" id="ARBA00035476"/>
    </source>
</evidence>
<dbReference type="InterPro" id="IPR050063">
    <property type="entry name" value="Ribosomal_protein_uL29"/>
</dbReference>
<dbReference type="GO" id="GO:0006412">
    <property type="term" value="P:translation"/>
    <property type="evidence" value="ECO:0007669"/>
    <property type="project" value="InterPro"/>
</dbReference>
<evidence type="ECO:0000313" key="6">
    <source>
        <dbReference type="EMBL" id="SVC84446.1"/>
    </source>
</evidence>
<evidence type="ECO:0000256" key="3">
    <source>
        <dbReference type="ARBA" id="ARBA00023274"/>
    </source>
</evidence>
<reference evidence="6" key="1">
    <citation type="submission" date="2018-05" db="EMBL/GenBank/DDBJ databases">
        <authorList>
            <person name="Lanie J.A."/>
            <person name="Ng W.-L."/>
            <person name="Kazmierczak K.M."/>
            <person name="Andrzejewski T.M."/>
            <person name="Davidsen T.M."/>
            <person name="Wayne K.J."/>
            <person name="Tettelin H."/>
            <person name="Glass J.I."/>
            <person name="Rusch D."/>
            <person name="Podicherti R."/>
            <person name="Tsui H.-C.T."/>
            <person name="Winkler M.E."/>
        </authorList>
    </citation>
    <scope>NUCLEOTIDE SEQUENCE</scope>
</reference>
<dbReference type="InterPro" id="IPR036049">
    <property type="entry name" value="Ribosomal_uL29_sf"/>
</dbReference>
<dbReference type="SUPFAM" id="SSF46561">
    <property type="entry name" value="Ribosomal protein L29 (L29p)"/>
    <property type="match status" value="1"/>
</dbReference>